<accession>L7M9S0</accession>
<sequence>MVPSRFILVLFATLCVLSTLKLGGPDVGHAAFNWKALKYSTVPRHNPPRIVTTTTRRTTTDLALDFRRFNVDKLYRCFAILFDHQTIGTVRTKWVNRLSRGVTSSVDQLQKDERNGGIFTGHSERPTYNRPKPAILFLQILSWIFGASTSISCTDASPILVDLQTIGTGRTTWVDRLSRGVTSSVDQPQKDERNGGIFTGHSERPTDNMPKPAILFLQPAEVEKTVDKWTKFCKI</sequence>
<reference evidence="3" key="2">
    <citation type="journal article" date="2015" name="J. Proteomics">
        <title>Sexual differences in the sialomes of the zebra tick, Rhipicephalus pulchellus.</title>
        <authorList>
            <person name="Tan A.W."/>
            <person name="Francischetti I.M."/>
            <person name="Slovak M."/>
            <person name="Kini R.M."/>
            <person name="Ribeiro J.M."/>
        </authorList>
    </citation>
    <scope>NUCLEOTIDE SEQUENCE</scope>
    <source>
        <tissue evidence="3">Salivary gland</tissue>
    </source>
</reference>
<feature type="region of interest" description="Disordered" evidence="1">
    <location>
        <begin position="180"/>
        <end position="211"/>
    </location>
</feature>
<name>L7M9S0_RHIPC</name>
<keyword evidence="2" id="KW-0732">Signal</keyword>
<organism evidence="3">
    <name type="scientific">Rhipicephalus pulchellus</name>
    <name type="common">Yellow backed tick</name>
    <name type="synonym">Dermacentor pulchellus</name>
    <dbReference type="NCBI Taxonomy" id="72859"/>
    <lineage>
        <taxon>Eukaryota</taxon>
        <taxon>Metazoa</taxon>
        <taxon>Ecdysozoa</taxon>
        <taxon>Arthropoda</taxon>
        <taxon>Chelicerata</taxon>
        <taxon>Arachnida</taxon>
        <taxon>Acari</taxon>
        <taxon>Parasitiformes</taxon>
        <taxon>Ixodida</taxon>
        <taxon>Ixodoidea</taxon>
        <taxon>Ixodidae</taxon>
        <taxon>Rhipicephalinae</taxon>
        <taxon>Rhipicephalus</taxon>
        <taxon>Rhipicephalus</taxon>
    </lineage>
</organism>
<proteinExistence type="evidence at transcript level"/>
<feature type="signal peptide" evidence="2">
    <location>
        <begin position="1"/>
        <end position="23"/>
    </location>
</feature>
<reference evidence="3" key="1">
    <citation type="submission" date="2012-11" db="EMBL/GenBank/DDBJ databases">
        <authorList>
            <person name="Lucero-Rivera Y.E."/>
            <person name="Tovar-Ramirez D."/>
        </authorList>
    </citation>
    <scope>NUCLEOTIDE SEQUENCE</scope>
    <source>
        <tissue evidence="3">Salivary gland</tissue>
    </source>
</reference>
<evidence type="ECO:0000313" key="3">
    <source>
        <dbReference type="EMBL" id="JAA60587.1"/>
    </source>
</evidence>
<protein>
    <submittedName>
        <fullName evidence="3">Putative secreted peptide</fullName>
    </submittedName>
</protein>
<feature type="chain" id="PRO_5003981958" evidence="2">
    <location>
        <begin position="24"/>
        <end position="235"/>
    </location>
</feature>
<dbReference type="EMBL" id="GACK01004447">
    <property type="protein sequence ID" value="JAA60587.1"/>
    <property type="molecule type" value="mRNA"/>
</dbReference>
<evidence type="ECO:0000256" key="1">
    <source>
        <dbReference type="SAM" id="MobiDB-lite"/>
    </source>
</evidence>
<dbReference type="AlphaFoldDB" id="L7M9S0"/>
<evidence type="ECO:0000256" key="2">
    <source>
        <dbReference type="SAM" id="SignalP"/>
    </source>
</evidence>